<keyword evidence="1" id="KW-0479">Metal-binding</keyword>
<keyword evidence="2 4" id="KW-0863">Zinc-finger</keyword>
<sequence length="210" mass="24296">MDLQLHNRKVAQHICRICGVSTATRCQRCKAAFYCGDEHAEQDQPAHSSECTPHTSNTLPDVQTFDVLLFAHNEDQPRMVKIPWKWDSSGQQTLLRPWEKSWYPLYIASRYPNGPAMPGHRVFVAFHNDMFQMDGSPKNRCMERFCDGELGQVWKDHVWVLRTRRVSSGLYGDLVWDEDVPLLKTYLKEHGKNDPGPMTISWDSSECRSQ</sequence>
<evidence type="ECO:0000256" key="1">
    <source>
        <dbReference type="ARBA" id="ARBA00022723"/>
    </source>
</evidence>
<keyword evidence="7" id="KW-1185">Reference proteome</keyword>
<dbReference type="EMBL" id="RWJN01000475">
    <property type="protein sequence ID" value="TCD61365.1"/>
    <property type="molecule type" value="Genomic_DNA"/>
</dbReference>
<comment type="caution">
    <text evidence="6">The sequence shown here is derived from an EMBL/GenBank/DDBJ whole genome shotgun (WGS) entry which is preliminary data.</text>
</comment>
<reference evidence="6 7" key="1">
    <citation type="submission" date="2018-11" db="EMBL/GenBank/DDBJ databases">
        <title>Genome assembly of Steccherinum ochraceum LE-BIN_3174, the white-rot fungus of the Steccherinaceae family (The Residual Polyporoid clade, Polyporales, Basidiomycota).</title>
        <authorList>
            <person name="Fedorova T.V."/>
            <person name="Glazunova O.A."/>
            <person name="Landesman E.O."/>
            <person name="Moiseenko K.V."/>
            <person name="Psurtseva N.V."/>
            <person name="Savinova O.S."/>
            <person name="Shakhova N.V."/>
            <person name="Tyazhelova T.V."/>
            <person name="Vasina D.V."/>
        </authorList>
    </citation>
    <scope>NUCLEOTIDE SEQUENCE [LARGE SCALE GENOMIC DNA]</scope>
    <source>
        <strain evidence="6 7">LE-BIN_3174</strain>
    </source>
</reference>
<evidence type="ECO:0000313" key="6">
    <source>
        <dbReference type="EMBL" id="TCD61365.1"/>
    </source>
</evidence>
<dbReference type="OrthoDB" id="437457at2759"/>
<dbReference type="STRING" id="92696.A0A4R0R8B9"/>
<dbReference type="Pfam" id="PF01753">
    <property type="entry name" value="zf-MYND"/>
    <property type="match status" value="1"/>
</dbReference>
<organism evidence="6 7">
    <name type="scientific">Steccherinum ochraceum</name>
    <dbReference type="NCBI Taxonomy" id="92696"/>
    <lineage>
        <taxon>Eukaryota</taxon>
        <taxon>Fungi</taxon>
        <taxon>Dikarya</taxon>
        <taxon>Basidiomycota</taxon>
        <taxon>Agaricomycotina</taxon>
        <taxon>Agaricomycetes</taxon>
        <taxon>Polyporales</taxon>
        <taxon>Steccherinaceae</taxon>
        <taxon>Steccherinum</taxon>
    </lineage>
</organism>
<dbReference type="Gene3D" id="6.10.140.2220">
    <property type="match status" value="1"/>
</dbReference>
<accession>A0A4R0R8B9</accession>
<dbReference type="AlphaFoldDB" id="A0A4R0R8B9"/>
<dbReference type="InterPro" id="IPR002893">
    <property type="entry name" value="Znf_MYND"/>
</dbReference>
<gene>
    <name evidence="6" type="ORF">EIP91_008555</name>
</gene>
<evidence type="ECO:0000313" key="7">
    <source>
        <dbReference type="Proteomes" id="UP000292702"/>
    </source>
</evidence>
<dbReference type="GO" id="GO:0008270">
    <property type="term" value="F:zinc ion binding"/>
    <property type="evidence" value="ECO:0007669"/>
    <property type="project" value="UniProtKB-KW"/>
</dbReference>
<evidence type="ECO:0000259" key="5">
    <source>
        <dbReference type="PROSITE" id="PS50865"/>
    </source>
</evidence>
<dbReference type="SUPFAM" id="SSF144232">
    <property type="entry name" value="HIT/MYND zinc finger-like"/>
    <property type="match status" value="1"/>
</dbReference>
<feature type="domain" description="MYND-type" evidence="5">
    <location>
        <begin position="15"/>
        <end position="51"/>
    </location>
</feature>
<dbReference type="Proteomes" id="UP000292702">
    <property type="component" value="Unassembled WGS sequence"/>
</dbReference>
<evidence type="ECO:0000256" key="4">
    <source>
        <dbReference type="PROSITE-ProRule" id="PRU00134"/>
    </source>
</evidence>
<protein>
    <recommendedName>
        <fullName evidence="5">MYND-type domain-containing protein</fullName>
    </recommendedName>
</protein>
<proteinExistence type="predicted"/>
<name>A0A4R0R8B9_9APHY</name>
<evidence type="ECO:0000256" key="2">
    <source>
        <dbReference type="ARBA" id="ARBA00022771"/>
    </source>
</evidence>
<keyword evidence="3" id="KW-0862">Zinc</keyword>
<dbReference type="PROSITE" id="PS50865">
    <property type="entry name" value="ZF_MYND_2"/>
    <property type="match status" value="1"/>
</dbReference>
<evidence type="ECO:0000256" key="3">
    <source>
        <dbReference type="ARBA" id="ARBA00022833"/>
    </source>
</evidence>